<feature type="domain" description="AB hydrolase-1" evidence="2">
    <location>
        <begin position="21"/>
        <end position="123"/>
    </location>
</feature>
<comment type="caution">
    <text evidence="3">The sequence shown here is derived from an EMBL/GenBank/DDBJ whole genome shotgun (WGS) entry which is preliminary data.</text>
</comment>
<dbReference type="EMBL" id="JBHTIU010000028">
    <property type="protein sequence ID" value="MFD0869241.1"/>
    <property type="molecule type" value="Genomic_DNA"/>
</dbReference>
<name>A0ABW3D9J6_9BACL</name>
<reference evidence="4" key="1">
    <citation type="journal article" date="2019" name="Int. J. Syst. Evol. Microbiol.">
        <title>The Global Catalogue of Microorganisms (GCM) 10K type strain sequencing project: providing services to taxonomists for standard genome sequencing and annotation.</title>
        <authorList>
            <consortium name="The Broad Institute Genomics Platform"/>
            <consortium name="The Broad Institute Genome Sequencing Center for Infectious Disease"/>
            <person name="Wu L."/>
            <person name="Ma J."/>
        </authorList>
    </citation>
    <scope>NUCLEOTIDE SEQUENCE [LARGE SCALE GENOMIC DNA]</scope>
    <source>
        <strain evidence="4">CCUG 57263</strain>
    </source>
</reference>
<dbReference type="PANTHER" id="PTHR43798">
    <property type="entry name" value="MONOACYLGLYCEROL LIPASE"/>
    <property type="match status" value="1"/>
</dbReference>
<keyword evidence="1 3" id="KW-0378">Hydrolase</keyword>
<dbReference type="PANTHER" id="PTHR43798:SF31">
    <property type="entry name" value="AB HYDROLASE SUPERFAMILY PROTEIN YCLE"/>
    <property type="match status" value="1"/>
</dbReference>
<keyword evidence="4" id="KW-1185">Reference proteome</keyword>
<dbReference type="InterPro" id="IPR050266">
    <property type="entry name" value="AB_hydrolase_sf"/>
</dbReference>
<dbReference type="InterPro" id="IPR000073">
    <property type="entry name" value="AB_hydrolase_1"/>
</dbReference>
<dbReference type="Gene3D" id="3.40.50.1820">
    <property type="entry name" value="alpha/beta hydrolase"/>
    <property type="match status" value="1"/>
</dbReference>
<evidence type="ECO:0000259" key="2">
    <source>
        <dbReference type="Pfam" id="PF00561"/>
    </source>
</evidence>
<sequence>MPYIQCNNIEMYYEKMGIGSPIVFLHSGFSRGILAFASQILDFQRKYTCYFPDFRGHGRTRSSSLEWSTPQHADDIFAFMDQLQIQQTHFIGYGMGGGVALHCAVNQPERVASLTSIGQSGFVASMGSEEFEPERLLQNKNYDFIKSMEERHFDAHQGNWQEFLRQKIKDWRTYPNLTDDQLRSISCPALFIAGEYDEFAPEEDLKRVTNLIPDSRYVIVPGRSHKTHMNREDPAFVNDTILDFLEKNSG</sequence>
<proteinExistence type="predicted"/>
<dbReference type="GO" id="GO:0016787">
    <property type="term" value="F:hydrolase activity"/>
    <property type="evidence" value="ECO:0007669"/>
    <property type="project" value="UniProtKB-KW"/>
</dbReference>
<accession>A0ABW3D9J6</accession>
<dbReference type="RefSeq" id="WP_379287513.1">
    <property type="nucleotide sequence ID" value="NZ_JBHTIU010000028.1"/>
</dbReference>
<evidence type="ECO:0000313" key="4">
    <source>
        <dbReference type="Proteomes" id="UP001597120"/>
    </source>
</evidence>
<organism evidence="3 4">
    <name type="scientific">Paenibacillus residui</name>
    <dbReference type="NCBI Taxonomy" id="629724"/>
    <lineage>
        <taxon>Bacteria</taxon>
        <taxon>Bacillati</taxon>
        <taxon>Bacillota</taxon>
        <taxon>Bacilli</taxon>
        <taxon>Bacillales</taxon>
        <taxon>Paenibacillaceae</taxon>
        <taxon>Paenibacillus</taxon>
    </lineage>
</organism>
<dbReference type="Pfam" id="PF00561">
    <property type="entry name" value="Abhydrolase_1"/>
    <property type="match status" value="1"/>
</dbReference>
<evidence type="ECO:0000313" key="3">
    <source>
        <dbReference type="EMBL" id="MFD0869241.1"/>
    </source>
</evidence>
<dbReference type="SUPFAM" id="SSF53474">
    <property type="entry name" value="alpha/beta-Hydrolases"/>
    <property type="match status" value="1"/>
</dbReference>
<protein>
    <submittedName>
        <fullName evidence="3">Alpha/beta fold hydrolase</fullName>
    </submittedName>
</protein>
<gene>
    <name evidence="3" type="ORF">ACFQ03_08760</name>
</gene>
<evidence type="ECO:0000256" key="1">
    <source>
        <dbReference type="ARBA" id="ARBA00022801"/>
    </source>
</evidence>
<dbReference type="Proteomes" id="UP001597120">
    <property type="component" value="Unassembled WGS sequence"/>
</dbReference>
<dbReference type="InterPro" id="IPR029058">
    <property type="entry name" value="AB_hydrolase_fold"/>
</dbReference>